<feature type="signal peptide" evidence="1">
    <location>
        <begin position="1"/>
        <end position="22"/>
    </location>
</feature>
<accession>A0A9Q1HJY8</accession>
<evidence type="ECO:0000256" key="1">
    <source>
        <dbReference type="SAM" id="SignalP"/>
    </source>
</evidence>
<sequence length="309" mass="35027">MKLILMSITVALLQTEIFGSEADVTCTAIQYIELGTSGMVNCKFDEGYFGVFWYNSTEYTYTRPVIYLQGSEKGGRGYKSGEFDIYPNGSLIINNATMQHDHFFTVIVLEALTDPPSPIFIQVVVSVKPAQVYPQIDSCGNERICVNQVRRKLDLRCRVTNARPAAQLLWLVRALPSDLNVTLETLLLEESLNHTTIVKTTYSIQSLNRFALLMCKETSLHQVLKQSESWILLENSLHNISNMTSVIKNIEIKSKMELLCSDSTMLYLSWGKIMLDGSFSNLAYNIPSEDWNKTVHSSTYHHKRITNCL</sequence>
<gene>
    <name evidence="2" type="ORF">HOLleu_00895</name>
</gene>
<evidence type="ECO:0008006" key="4">
    <source>
        <dbReference type="Google" id="ProtNLM"/>
    </source>
</evidence>
<keyword evidence="3" id="KW-1185">Reference proteome</keyword>
<keyword evidence="1" id="KW-0732">Signal</keyword>
<reference evidence="2" key="1">
    <citation type="submission" date="2021-10" db="EMBL/GenBank/DDBJ databases">
        <title>Tropical sea cucumber genome reveals ecological adaptation and Cuvierian tubules defense mechanism.</title>
        <authorList>
            <person name="Chen T."/>
        </authorList>
    </citation>
    <scope>NUCLEOTIDE SEQUENCE</scope>
    <source>
        <strain evidence="2">Nanhai2018</strain>
        <tissue evidence="2">Muscle</tissue>
    </source>
</reference>
<comment type="caution">
    <text evidence="2">The sequence shown here is derived from an EMBL/GenBank/DDBJ whole genome shotgun (WGS) entry which is preliminary data.</text>
</comment>
<proteinExistence type="predicted"/>
<feature type="chain" id="PRO_5040314815" description="Ig-like domain-containing protein" evidence="1">
    <location>
        <begin position="23"/>
        <end position="309"/>
    </location>
</feature>
<evidence type="ECO:0000313" key="2">
    <source>
        <dbReference type="EMBL" id="KAJ8048540.1"/>
    </source>
</evidence>
<name>A0A9Q1HJY8_HOLLE</name>
<dbReference type="EMBL" id="JAIZAY010000001">
    <property type="protein sequence ID" value="KAJ8048540.1"/>
    <property type="molecule type" value="Genomic_DNA"/>
</dbReference>
<organism evidence="2 3">
    <name type="scientific">Holothuria leucospilota</name>
    <name type="common">Black long sea cucumber</name>
    <name type="synonym">Mertensiothuria leucospilota</name>
    <dbReference type="NCBI Taxonomy" id="206669"/>
    <lineage>
        <taxon>Eukaryota</taxon>
        <taxon>Metazoa</taxon>
        <taxon>Echinodermata</taxon>
        <taxon>Eleutherozoa</taxon>
        <taxon>Echinozoa</taxon>
        <taxon>Holothuroidea</taxon>
        <taxon>Aspidochirotacea</taxon>
        <taxon>Aspidochirotida</taxon>
        <taxon>Holothuriidae</taxon>
        <taxon>Holothuria</taxon>
    </lineage>
</organism>
<dbReference type="Proteomes" id="UP001152320">
    <property type="component" value="Chromosome 1"/>
</dbReference>
<evidence type="ECO:0000313" key="3">
    <source>
        <dbReference type="Proteomes" id="UP001152320"/>
    </source>
</evidence>
<protein>
    <recommendedName>
        <fullName evidence="4">Ig-like domain-containing protein</fullName>
    </recommendedName>
</protein>
<dbReference type="AlphaFoldDB" id="A0A9Q1HJY8"/>